<proteinExistence type="predicted"/>
<organism evidence="2 3">
    <name type="scientific">Plakobranchus ocellatus</name>
    <dbReference type="NCBI Taxonomy" id="259542"/>
    <lineage>
        <taxon>Eukaryota</taxon>
        <taxon>Metazoa</taxon>
        <taxon>Spiralia</taxon>
        <taxon>Lophotrochozoa</taxon>
        <taxon>Mollusca</taxon>
        <taxon>Gastropoda</taxon>
        <taxon>Heterobranchia</taxon>
        <taxon>Euthyneura</taxon>
        <taxon>Panpulmonata</taxon>
        <taxon>Sacoglossa</taxon>
        <taxon>Placobranchoidea</taxon>
        <taxon>Plakobranchidae</taxon>
        <taxon>Plakobranchus</taxon>
    </lineage>
</organism>
<reference evidence="2 3" key="1">
    <citation type="journal article" date="2021" name="Elife">
        <title>Chloroplast acquisition without the gene transfer in kleptoplastic sea slugs, Plakobranchus ocellatus.</title>
        <authorList>
            <person name="Maeda T."/>
            <person name="Takahashi S."/>
            <person name="Yoshida T."/>
            <person name="Shimamura S."/>
            <person name="Takaki Y."/>
            <person name="Nagai Y."/>
            <person name="Toyoda A."/>
            <person name="Suzuki Y."/>
            <person name="Arimoto A."/>
            <person name="Ishii H."/>
            <person name="Satoh N."/>
            <person name="Nishiyama T."/>
            <person name="Hasebe M."/>
            <person name="Maruyama T."/>
            <person name="Minagawa J."/>
            <person name="Obokata J."/>
            <person name="Shigenobu S."/>
        </authorList>
    </citation>
    <scope>NUCLEOTIDE SEQUENCE [LARGE SCALE GENOMIC DNA]</scope>
</reference>
<dbReference type="AlphaFoldDB" id="A0AAV4D2K9"/>
<protein>
    <submittedName>
        <fullName evidence="2">Uncharacterized protein</fullName>
    </submittedName>
</protein>
<dbReference type="EMBL" id="BLXT01007309">
    <property type="protein sequence ID" value="GFO38411.1"/>
    <property type="molecule type" value="Genomic_DNA"/>
</dbReference>
<evidence type="ECO:0000313" key="3">
    <source>
        <dbReference type="Proteomes" id="UP000735302"/>
    </source>
</evidence>
<name>A0AAV4D2K9_9GAST</name>
<feature type="transmembrane region" description="Helical" evidence="1">
    <location>
        <begin position="33"/>
        <end position="56"/>
    </location>
</feature>
<gene>
    <name evidence="2" type="ORF">PoB_006491600</name>
</gene>
<accession>A0AAV4D2K9</accession>
<keyword evidence="1" id="KW-0812">Transmembrane</keyword>
<comment type="caution">
    <text evidence="2">The sequence shown here is derived from an EMBL/GenBank/DDBJ whole genome shotgun (WGS) entry which is preliminary data.</text>
</comment>
<keyword evidence="1" id="KW-0472">Membrane</keyword>
<evidence type="ECO:0000256" key="1">
    <source>
        <dbReference type="SAM" id="Phobius"/>
    </source>
</evidence>
<feature type="transmembrane region" description="Helical" evidence="1">
    <location>
        <begin position="63"/>
        <end position="82"/>
    </location>
</feature>
<keyword evidence="3" id="KW-1185">Reference proteome</keyword>
<dbReference type="Proteomes" id="UP000735302">
    <property type="component" value="Unassembled WGS sequence"/>
</dbReference>
<evidence type="ECO:0000313" key="2">
    <source>
        <dbReference type="EMBL" id="GFO38411.1"/>
    </source>
</evidence>
<sequence length="106" mass="10475">MAAVTVIGTTSVAFTVTGTGVVAAPAGDVAVTVIGTASDAFTVVGIGIVAAPVVFYRRLRRYCAVKVVAIAAVAAAATAVAGKANKLNVSIPRTLSLSLNTQGKES</sequence>
<keyword evidence="1" id="KW-1133">Transmembrane helix</keyword>